<dbReference type="Gene3D" id="3.20.20.140">
    <property type="entry name" value="Metal-dependent hydrolases"/>
    <property type="match status" value="1"/>
</dbReference>
<dbReference type="SUPFAM" id="SSF51338">
    <property type="entry name" value="Composite domain of metallo-dependent hydrolases"/>
    <property type="match status" value="1"/>
</dbReference>
<keyword evidence="4" id="KW-1185">Reference proteome</keyword>
<dbReference type="Pfam" id="PF01979">
    <property type="entry name" value="Amidohydro_1"/>
    <property type="match status" value="1"/>
</dbReference>
<reference evidence="3" key="2">
    <citation type="submission" date="2023-06" db="EMBL/GenBank/DDBJ databases">
        <authorList>
            <consortium name="Lawrence Berkeley National Laboratory"/>
            <person name="Haridas S."/>
            <person name="Hensen N."/>
            <person name="Bonometti L."/>
            <person name="Westerberg I."/>
            <person name="Brannstrom I.O."/>
            <person name="Guillou S."/>
            <person name="Cros-Aarteil S."/>
            <person name="Calhoun S."/>
            <person name="Kuo A."/>
            <person name="Mondo S."/>
            <person name="Pangilinan J."/>
            <person name="Riley R."/>
            <person name="Labutti K."/>
            <person name="Andreopoulos B."/>
            <person name="Lipzen A."/>
            <person name="Chen C."/>
            <person name="Yanf M."/>
            <person name="Daum C."/>
            <person name="Ng V."/>
            <person name="Clum A."/>
            <person name="Steindorff A."/>
            <person name="Ohm R."/>
            <person name="Martin F."/>
            <person name="Silar P."/>
            <person name="Natvig D."/>
            <person name="Lalanne C."/>
            <person name="Gautier V."/>
            <person name="Ament-Velasquez S.L."/>
            <person name="Kruys A."/>
            <person name="Hutchinson M.I."/>
            <person name="Powell A.J."/>
            <person name="Barry K."/>
            <person name="Miller A.N."/>
            <person name="Grigoriev I.V."/>
            <person name="Debuchy R."/>
            <person name="Gladieux P."/>
            <person name="Thoren M.H."/>
            <person name="Johannesson H."/>
        </authorList>
    </citation>
    <scope>NUCLEOTIDE SEQUENCE</scope>
    <source>
        <strain evidence="3">CBS 958.72</strain>
    </source>
</reference>
<evidence type="ECO:0000313" key="3">
    <source>
        <dbReference type="EMBL" id="KAK3375707.1"/>
    </source>
</evidence>
<dbReference type="InterPro" id="IPR011059">
    <property type="entry name" value="Metal-dep_hydrolase_composite"/>
</dbReference>
<accession>A0AAE0KGB9</accession>
<dbReference type="EMBL" id="JAULSN010000003">
    <property type="protein sequence ID" value="KAK3375707.1"/>
    <property type="molecule type" value="Genomic_DNA"/>
</dbReference>
<keyword evidence="1" id="KW-0378">Hydrolase</keyword>
<gene>
    <name evidence="3" type="ORF">B0T24DRAFT_205652</name>
</gene>
<protein>
    <submittedName>
        <fullName evidence="3">Amidohydrolase</fullName>
    </submittedName>
</protein>
<reference evidence="3" key="1">
    <citation type="journal article" date="2023" name="Mol. Phylogenet. Evol.">
        <title>Genome-scale phylogeny and comparative genomics of the fungal order Sordariales.</title>
        <authorList>
            <person name="Hensen N."/>
            <person name="Bonometti L."/>
            <person name="Westerberg I."/>
            <person name="Brannstrom I.O."/>
            <person name="Guillou S."/>
            <person name="Cros-Aarteil S."/>
            <person name="Calhoun S."/>
            <person name="Haridas S."/>
            <person name="Kuo A."/>
            <person name="Mondo S."/>
            <person name="Pangilinan J."/>
            <person name="Riley R."/>
            <person name="LaButti K."/>
            <person name="Andreopoulos B."/>
            <person name="Lipzen A."/>
            <person name="Chen C."/>
            <person name="Yan M."/>
            <person name="Daum C."/>
            <person name="Ng V."/>
            <person name="Clum A."/>
            <person name="Steindorff A."/>
            <person name="Ohm R.A."/>
            <person name="Martin F."/>
            <person name="Silar P."/>
            <person name="Natvig D.O."/>
            <person name="Lalanne C."/>
            <person name="Gautier V."/>
            <person name="Ament-Velasquez S.L."/>
            <person name="Kruys A."/>
            <person name="Hutchinson M.I."/>
            <person name="Powell A.J."/>
            <person name="Barry K."/>
            <person name="Miller A.N."/>
            <person name="Grigoriev I.V."/>
            <person name="Debuchy R."/>
            <person name="Gladieux P."/>
            <person name="Hiltunen Thoren M."/>
            <person name="Johannesson H."/>
        </authorList>
    </citation>
    <scope>NUCLEOTIDE SEQUENCE</scope>
    <source>
        <strain evidence="3">CBS 958.72</strain>
    </source>
</reference>
<dbReference type="Proteomes" id="UP001287356">
    <property type="component" value="Unassembled WGS sequence"/>
</dbReference>
<dbReference type="PANTHER" id="PTHR43794">
    <property type="entry name" value="AMINOHYDROLASE SSNA-RELATED"/>
    <property type="match status" value="1"/>
</dbReference>
<sequence>MTKILLRGATLLIHDENSHVQPRISDLLIDGSTISQIHERIELGEDESKTTRVIDCRGKIVSPGFISTHHHLYQTPLKGQHGNDTLISYLPTGNFVACEYTVEDMFWGQLSGAMEAIDAGTTTVVDHSSPAPSPDHHKSCIDALITSGIRSVYCYLPPRTVHSWSPLSFSQDYTSAASIDEFVALAARAPWASGRIQLGYAIDSFYHAPDALANLFARVRGAGTKLITTHHINGPMYGSSAPSALEQLEHHGLLGADILVSHNNFPRPADAALLAASRANISATPATEMQMGLPPLALRAEFRPHASLGVDCHSWGTGFLPGQMRLALQHARCERGAALEKNGGRWARSVGPTVEDAFNVGTLGGARAAGMAGQLGRIAVGFKADLVVFATDSPSMLAAADEDPLAAVVLHASERDVEMVIVDGVVRKEVGALLDVEAPQEAVVLLGKGGAVVPGARWSWRDVAAQTLKTRALLKERVKGIDFKAAEEVIIDVFHQNRKDMVE</sequence>
<name>A0AAE0KGB9_9PEZI</name>
<evidence type="ECO:0000313" key="4">
    <source>
        <dbReference type="Proteomes" id="UP001287356"/>
    </source>
</evidence>
<dbReference type="InterPro" id="IPR032466">
    <property type="entry name" value="Metal_Hydrolase"/>
</dbReference>
<dbReference type="AlphaFoldDB" id="A0AAE0KGB9"/>
<dbReference type="Gene3D" id="2.30.40.10">
    <property type="entry name" value="Urease, subunit C, domain 1"/>
    <property type="match status" value="1"/>
</dbReference>
<feature type="domain" description="Amidohydrolase-related" evidence="2">
    <location>
        <begin position="60"/>
        <end position="426"/>
    </location>
</feature>
<comment type="caution">
    <text evidence="3">The sequence shown here is derived from an EMBL/GenBank/DDBJ whole genome shotgun (WGS) entry which is preliminary data.</text>
</comment>
<evidence type="ECO:0000259" key="2">
    <source>
        <dbReference type="Pfam" id="PF01979"/>
    </source>
</evidence>
<dbReference type="PANTHER" id="PTHR43794:SF11">
    <property type="entry name" value="AMIDOHYDROLASE-RELATED DOMAIN-CONTAINING PROTEIN"/>
    <property type="match status" value="1"/>
</dbReference>
<dbReference type="InterPro" id="IPR050287">
    <property type="entry name" value="MTA/SAH_deaminase"/>
</dbReference>
<evidence type="ECO:0000256" key="1">
    <source>
        <dbReference type="ARBA" id="ARBA00022801"/>
    </source>
</evidence>
<proteinExistence type="predicted"/>
<organism evidence="3 4">
    <name type="scientific">Lasiosphaeria ovina</name>
    <dbReference type="NCBI Taxonomy" id="92902"/>
    <lineage>
        <taxon>Eukaryota</taxon>
        <taxon>Fungi</taxon>
        <taxon>Dikarya</taxon>
        <taxon>Ascomycota</taxon>
        <taxon>Pezizomycotina</taxon>
        <taxon>Sordariomycetes</taxon>
        <taxon>Sordariomycetidae</taxon>
        <taxon>Sordariales</taxon>
        <taxon>Lasiosphaeriaceae</taxon>
        <taxon>Lasiosphaeria</taxon>
    </lineage>
</organism>
<dbReference type="SUPFAM" id="SSF51556">
    <property type="entry name" value="Metallo-dependent hydrolases"/>
    <property type="match status" value="1"/>
</dbReference>
<dbReference type="GO" id="GO:0016810">
    <property type="term" value="F:hydrolase activity, acting on carbon-nitrogen (but not peptide) bonds"/>
    <property type="evidence" value="ECO:0007669"/>
    <property type="project" value="InterPro"/>
</dbReference>
<dbReference type="InterPro" id="IPR006680">
    <property type="entry name" value="Amidohydro-rel"/>
</dbReference>